<keyword evidence="1" id="KW-0812">Transmembrane</keyword>
<dbReference type="Proteomes" id="UP001377804">
    <property type="component" value="Unassembled WGS sequence"/>
</dbReference>
<feature type="transmembrane region" description="Helical" evidence="1">
    <location>
        <begin position="37"/>
        <end position="59"/>
    </location>
</feature>
<protein>
    <recommendedName>
        <fullName evidence="4">Cardiolipin synthase N-terminal domain-containing protein</fullName>
    </recommendedName>
</protein>
<evidence type="ECO:0000313" key="3">
    <source>
        <dbReference type="Proteomes" id="UP001377804"/>
    </source>
</evidence>
<gene>
    <name evidence="2" type="ORF">R4Y45_06545</name>
</gene>
<evidence type="ECO:0000313" key="2">
    <source>
        <dbReference type="EMBL" id="MEJ6348875.1"/>
    </source>
</evidence>
<keyword evidence="1" id="KW-1133">Transmembrane helix</keyword>
<dbReference type="RefSeq" id="WP_056974752.1">
    <property type="nucleotide sequence ID" value="NZ_JAWMWG010000004.1"/>
</dbReference>
<keyword evidence="1" id="KW-0472">Membrane</keyword>
<reference evidence="2 3" key="1">
    <citation type="submission" date="2023-10" db="EMBL/GenBank/DDBJ databases">
        <title>Holzapfeliella saturejae sp. nov. isolated from Satureja montana flowers.</title>
        <authorList>
            <person name="Alcantara C."/>
            <person name="Zuniga M."/>
            <person name="Landete J.M."/>
            <person name="Monedero V."/>
        </authorList>
    </citation>
    <scope>NUCLEOTIDE SEQUENCE [LARGE SCALE GENOMIC DNA]</scope>
    <source>
        <strain evidence="2 3">He02</strain>
    </source>
</reference>
<feature type="transmembrane region" description="Helical" evidence="1">
    <location>
        <begin position="6"/>
        <end position="25"/>
    </location>
</feature>
<organism evidence="2 3">
    <name type="scientific">Holzapfeliella saturejae</name>
    <dbReference type="NCBI Taxonomy" id="3082953"/>
    <lineage>
        <taxon>Bacteria</taxon>
        <taxon>Bacillati</taxon>
        <taxon>Bacillota</taxon>
        <taxon>Bacilli</taxon>
        <taxon>Lactobacillales</taxon>
        <taxon>Lactobacillaceae</taxon>
        <taxon>Holzapfeliella</taxon>
    </lineage>
</organism>
<keyword evidence="3" id="KW-1185">Reference proteome</keyword>
<comment type="caution">
    <text evidence="2">The sequence shown here is derived from an EMBL/GenBank/DDBJ whole genome shotgun (WGS) entry which is preliminary data.</text>
</comment>
<evidence type="ECO:0008006" key="4">
    <source>
        <dbReference type="Google" id="ProtNLM"/>
    </source>
</evidence>
<accession>A0ABU8SHL6</accession>
<evidence type="ECO:0000256" key="1">
    <source>
        <dbReference type="SAM" id="Phobius"/>
    </source>
</evidence>
<dbReference type="EMBL" id="JAWMWG010000004">
    <property type="protein sequence ID" value="MEJ6348875.1"/>
    <property type="molecule type" value="Genomic_DNA"/>
</dbReference>
<proteinExistence type="predicted"/>
<name>A0ABU8SHL6_9LACO</name>
<sequence length="62" mass="7040">MAIISIMIDLVFIISITLIDVTIFFKEIEKPKQKRSSLLILLAIISFVIVLLYTVSLVLKAF</sequence>